<protein>
    <submittedName>
        <fullName evidence="3">Chaperone protein DNAj, putative</fullName>
    </submittedName>
</protein>
<dbReference type="PANTHER" id="PTHR43999">
    <property type="entry name" value="DNAJ HOMOLOG SUBFAMILY C MEMBER 2"/>
    <property type="match status" value="1"/>
</dbReference>
<evidence type="ECO:0000256" key="1">
    <source>
        <dbReference type="SAM" id="MobiDB-lite"/>
    </source>
</evidence>
<dbReference type="EMBL" id="CZPT02001011">
    <property type="protein sequence ID" value="SCU68592.1"/>
    <property type="molecule type" value="Genomic_DNA"/>
</dbReference>
<feature type="compositionally biased region" description="Gly residues" evidence="1">
    <location>
        <begin position="90"/>
        <end position="100"/>
    </location>
</feature>
<dbReference type="SUPFAM" id="SSF46565">
    <property type="entry name" value="Chaperone J-domain"/>
    <property type="match status" value="1"/>
</dbReference>
<dbReference type="InterPro" id="IPR036869">
    <property type="entry name" value="J_dom_sf"/>
</dbReference>
<evidence type="ECO:0000313" key="4">
    <source>
        <dbReference type="Proteomes" id="UP000195570"/>
    </source>
</evidence>
<dbReference type="GO" id="GO:0005829">
    <property type="term" value="C:cytosol"/>
    <property type="evidence" value="ECO:0007669"/>
    <property type="project" value="TreeGrafter"/>
</dbReference>
<feature type="domain" description="J" evidence="2">
    <location>
        <begin position="125"/>
        <end position="190"/>
    </location>
</feature>
<dbReference type="InterPro" id="IPR001623">
    <property type="entry name" value="DnaJ_domain"/>
</dbReference>
<dbReference type="GeneID" id="92378714"/>
<dbReference type="Pfam" id="PF00226">
    <property type="entry name" value="DnaJ"/>
    <property type="match status" value="1"/>
</dbReference>
<dbReference type="SUPFAM" id="SSF46689">
    <property type="entry name" value="Homeodomain-like"/>
    <property type="match status" value="1"/>
</dbReference>
<dbReference type="InterPro" id="IPR054076">
    <property type="entry name" value="ZUO1-like_ZHD"/>
</dbReference>
<dbReference type="PANTHER" id="PTHR43999:SF1">
    <property type="entry name" value="DNAJ HOMOLOG SUBFAMILY C MEMBER 2"/>
    <property type="match status" value="1"/>
</dbReference>
<dbReference type="VEuPathDB" id="TriTrypDB:TEOVI_000477400"/>
<feature type="region of interest" description="Disordered" evidence="1">
    <location>
        <begin position="300"/>
        <end position="361"/>
    </location>
</feature>
<dbReference type="InterPro" id="IPR001005">
    <property type="entry name" value="SANT/Myb"/>
</dbReference>
<comment type="caution">
    <text evidence="3">The sequence shown here is derived from an EMBL/GenBank/DDBJ whole genome shotgun (WGS) entry which is preliminary data.</text>
</comment>
<dbReference type="InterPro" id="IPR009057">
    <property type="entry name" value="Homeodomain-like_sf"/>
</dbReference>
<dbReference type="Pfam" id="PF21884">
    <property type="entry name" value="ZUO1-like_ZHD"/>
    <property type="match status" value="1"/>
</dbReference>
<dbReference type="Gene3D" id="1.10.287.110">
    <property type="entry name" value="DnaJ domain"/>
    <property type="match status" value="1"/>
</dbReference>
<proteinExistence type="predicted"/>
<evidence type="ECO:0000259" key="2">
    <source>
        <dbReference type="PROSITE" id="PS50076"/>
    </source>
</evidence>
<dbReference type="Gene3D" id="1.10.10.60">
    <property type="entry name" value="Homeodomain-like"/>
    <property type="match status" value="2"/>
</dbReference>
<feature type="region of interest" description="Disordered" evidence="1">
    <location>
        <begin position="426"/>
        <end position="455"/>
    </location>
</feature>
<feature type="compositionally biased region" description="Basic and acidic residues" evidence="1">
    <location>
        <begin position="482"/>
        <end position="509"/>
    </location>
</feature>
<dbReference type="InterPro" id="IPR044634">
    <property type="entry name" value="Zuotin/DnaJC2"/>
</dbReference>
<feature type="region of interest" description="Disordered" evidence="1">
    <location>
        <begin position="482"/>
        <end position="511"/>
    </location>
</feature>
<gene>
    <name evidence="3" type="ORF">TEOVI_000477400</name>
</gene>
<keyword evidence="4" id="KW-1185">Reference proteome</keyword>
<dbReference type="CDD" id="cd06257">
    <property type="entry name" value="DnaJ"/>
    <property type="match status" value="1"/>
</dbReference>
<evidence type="ECO:0000313" key="3">
    <source>
        <dbReference type="EMBL" id="SCU68592.1"/>
    </source>
</evidence>
<dbReference type="AlphaFoldDB" id="A0A1G4I9T9"/>
<dbReference type="GO" id="GO:0006450">
    <property type="term" value="P:regulation of translational fidelity"/>
    <property type="evidence" value="ECO:0007669"/>
    <property type="project" value="InterPro"/>
</dbReference>
<feature type="compositionally biased region" description="Polar residues" evidence="1">
    <location>
        <begin position="431"/>
        <end position="443"/>
    </location>
</feature>
<feature type="compositionally biased region" description="Basic and acidic residues" evidence="1">
    <location>
        <begin position="61"/>
        <end position="71"/>
    </location>
</feature>
<dbReference type="FunFam" id="1.10.10.60:FF:000596">
    <property type="entry name" value="Putative DNAj-like protein"/>
    <property type="match status" value="1"/>
</dbReference>
<reference evidence="3" key="1">
    <citation type="submission" date="2016-09" db="EMBL/GenBank/DDBJ databases">
        <authorList>
            <person name="Hebert L."/>
            <person name="Moumen B."/>
        </authorList>
    </citation>
    <scope>NUCLEOTIDE SEQUENCE [LARGE SCALE GENOMIC DNA]</scope>
    <source>
        <strain evidence="3">OVI</strain>
    </source>
</reference>
<dbReference type="RefSeq" id="XP_067079729.1">
    <property type="nucleotide sequence ID" value="XM_067223628.1"/>
</dbReference>
<dbReference type="PROSITE" id="PS50076">
    <property type="entry name" value="DNAJ_2"/>
    <property type="match status" value="1"/>
</dbReference>
<name>A0A1G4I9T9_TRYEQ</name>
<feature type="region of interest" description="Disordered" evidence="1">
    <location>
        <begin position="61"/>
        <end position="105"/>
    </location>
</feature>
<dbReference type="GO" id="GO:0051083">
    <property type="term" value="P:'de novo' cotranslational protein folding"/>
    <property type="evidence" value="ECO:0007669"/>
    <property type="project" value="InterPro"/>
</dbReference>
<accession>A0A1G4I9T9</accession>
<feature type="compositionally biased region" description="Acidic residues" evidence="1">
    <location>
        <begin position="78"/>
        <end position="89"/>
    </location>
</feature>
<dbReference type="GO" id="GO:0030544">
    <property type="term" value="F:Hsp70 protein binding"/>
    <property type="evidence" value="ECO:0007669"/>
    <property type="project" value="InterPro"/>
</dbReference>
<dbReference type="GO" id="GO:0043022">
    <property type="term" value="F:ribosome binding"/>
    <property type="evidence" value="ECO:0007669"/>
    <property type="project" value="InterPro"/>
</dbReference>
<dbReference type="SMART" id="SM00271">
    <property type="entry name" value="DnaJ"/>
    <property type="match status" value="1"/>
</dbReference>
<dbReference type="Pfam" id="PF23082">
    <property type="entry name" value="Myb_DNA-binding_2"/>
    <property type="match status" value="1"/>
</dbReference>
<dbReference type="SMART" id="SM00717">
    <property type="entry name" value="SANT"/>
    <property type="match status" value="2"/>
</dbReference>
<dbReference type="Proteomes" id="UP000195570">
    <property type="component" value="Unassembled WGS sequence"/>
</dbReference>
<sequence length="658" mass="75753">MIVLPTFDFPQLEDGHEPLTLRQQQQQPPRGELVNLVHVLPFGLAIQQRALLTARLLMEERQKPSRRHEDPNAAGASDGEDDSEGDGDGSGEYGRGGGGSFQQQQSYASRRKKFVKLTEEDLQVDWYEILGLEQSGGATDEQIRTAYRRRCLETHPDKQKDRSDAAFKKVQRALDILGDPETRLTYDSSRPFDDTIPAETLPTGADFYAIFGPVFERNKRWSTDPSLPSIGNDKTSLEEVNRFYDRWVRFQSWRDFSHMVELDEIDDSMCREEKRYYMRENERQLNCLRREEQQRLRTLVERARKNDPRLRRKREEDEAKRQREQKEREDRRRQAREEGERRRAEEMERERQKREEEKRKITDTKNAIRQAKDDLIVFLEEHGLLDETATNKLLRHAVRRPNIGWIFSKINTAEEAAGVVSEVKNKDTTRRATSTKSGTSSNVASRTTDESEEDTEVEAVICFNELVEEKERQIGLTRYGEAVKARPEPKPQEAKKKTVPESVNKHAKEWDEEDLTRLQKATAKFPPGTVERWSKIAEQLRGKFTEEEAMQKVNEITAGLHRSVGQTGVASAKQPTSAVEGNGATAAAAPSAGGANSQVASVEDWTVKQQKMLELGLRDLKDYKEKDKFQKIAAMVDGKNARECFERFKYLCAMNKRK</sequence>
<organism evidence="3 4">
    <name type="scientific">Trypanosoma equiperdum</name>
    <dbReference type="NCBI Taxonomy" id="5694"/>
    <lineage>
        <taxon>Eukaryota</taxon>
        <taxon>Discoba</taxon>
        <taxon>Euglenozoa</taxon>
        <taxon>Kinetoplastea</taxon>
        <taxon>Metakinetoplastina</taxon>
        <taxon>Trypanosomatida</taxon>
        <taxon>Trypanosomatidae</taxon>
        <taxon>Trypanosoma</taxon>
    </lineage>
</organism>